<name>A0A4Z2IJF3_9TELE</name>
<keyword evidence="2" id="KW-1185">Reference proteome</keyword>
<comment type="caution">
    <text evidence="1">The sequence shown here is derived from an EMBL/GenBank/DDBJ whole genome shotgun (WGS) entry which is preliminary data.</text>
</comment>
<evidence type="ECO:0000313" key="2">
    <source>
        <dbReference type="Proteomes" id="UP000314294"/>
    </source>
</evidence>
<dbReference type="EMBL" id="SRLO01000077">
    <property type="protein sequence ID" value="TNN77958.1"/>
    <property type="molecule type" value="Genomic_DNA"/>
</dbReference>
<organism evidence="1 2">
    <name type="scientific">Liparis tanakae</name>
    <name type="common">Tanaka's snailfish</name>
    <dbReference type="NCBI Taxonomy" id="230148"/>
    <lineage>
        <taxon>Eukaryota</taxon>
        <taxon>Metazoa</taxon>
        <taxon>Chordata</taxon>
        <taxon>Craniata</taxon>
        <taxon>Vertebrata</taxon>
        <taxon>Euteleostomi</taxon>
        <taxon>Actinopterygii</taxon>
        <taxon>Neopterygii</taxon>
        <taxon>Teleostei</taxon>
        <taxon>Neoteleostei</taxon>
        <taxon>Acanthomorphata</taxon>
        <taxon>Eupercaria</taxon>
        <taxon>Perciformes</taxon>
        <taxon>Cottioidei</taxon>
        <taxon>Cottales</taxon>
        <taxon>Liparidae</taxon>
        <taxon>Liparis</taxon>
    </lineage>
</organism>
<dbReference type="Proteomes" id="UP000314294">
    <property type="component" value="Unassembled WGS sequence"/>
</dbReference>
<gene>
    <name evidence="1" type="ORF">EYF80_011710</name>
</gene>
<sequence length="90" mass="9964">MKKHRTREAGNQMNEDELKFIAICTGKPRRVRSSPRGTDTASSGAESTACYRRAFCAAGWRYEGGVAPLMAPESLRRRGRRGAAQTVHLI</sequence>
<protein>
    <submittedName>
        <fullName evidence="1">Uncharacterized protein</fullName>
    </submittedName>
</protein>
<accession>A0A4Z2IJF3</accession>
<evidence type="ECO:0000313" key="1">
    <source>
        <dbReference type="EMBL" id="TNN77958.1"/>
    </source>
</evidence>
<reference evidence="1 2" key="1">
    <citation type="submission" date="2019-03" db="EMBL/GenBank/DDBJ databases">
        <title>First draft genome of Liparis tanakae, snailfish: a comprehensive survey of snailfish specific genes.</title>
        <authorList>
            <person name="Kim W."/>
            <person name="Song I."/>
            <person name="Jeong J.-H."/>
            <person name="Kim D."/>
            <person name="Kim S."/>
            <person name="Ryu S."/>
            <person name="Song J.Y."/>
            <person name="Lee S.K."/>
        </authorList>
    </citation>
    <scope>NUCLEOTIDE SEQUENCE [LARGE SCALE GENOMIC DNA]</scope>
    <source>
        <tissue evidence="1">Muscle</tissue>
    </source>
</reference>
<dbReference type="AlphaFoldDB" id="A0A4Z2IJF3"/>
<proteinExistence type="predicted"/>